<evidence type="ECO:0000313" key="3">
    <source>
        <dbReference type="WBParaSite" id="GPLIN_000806200"/>
    </source>
</evidence>
<name>A0A183C5B7_GLOPA</name>
<dbReference type="GO" id="GO:0005524">
    <property type="term" value="F:ATP binding"/>
    <property type="evidence" value="ECO:0007669"/>
    <property type="project" value="InterPro"/>
</dbReference>
<dbReference type="SUPFAM" id="SSF56112">
    <property type="entry name" value="Protein kinase-like (PK-like)"/>
    <property type="match status" value="1"/>
</dbReference>
<dbReference type="AlphaFoldDB" id="A0A183C5B7"/>
<organism evidence="2 3">
    <name type="scientific">Globodera pallida</name>
    <name type="common">Potato cyst nematode worm</name>
    <name type="synonym">Heterodera pallida</name>
    <dbReference type="NCBI Taxonomy" id="36090"/>
    <lineage>
        <taxon>Eukaryota</taxon>
        <taxon>Metazoa</taxon>
        <taxon>Ecdysozoa</taxon>
        <taxon>Nematoda</taxon>
        <taxon>Chromadorea</taxon>
        <taxon>Rhabditida</taxon>
        <taxon>Tylenchina</taxon>
        <taxon>Tylenchomorpha</taxon>
        <taxon>Tylenchoidea</taxon>
        <taxon>Heteroderidae</taxon>
        <taxon>Heteroderinae</taxon>
        <taxon>Globodera</taxon>
    </lineage>
</organism>
<dbReference type="WBParaSite" id="GPLIN_000806200">
    <property type="protein sequence ID" value="GPLIN_000806200"/>
    <property type="gene ID" value="GPLIN_000806200"/>
</dbReference>
<reference evidence="3" key="2">
    <citation type="submission" date="2016-06" db="UniProtKB">
        <authorList>
            <consortium name="WormBaseParasite"/>
        </authorList>
    </citation>
    <scope>IDENTIFICATION</scope>
</reference>
<accession>A0A183C5B7</accession>
<keyword evidence="2" id="KW-1185">Reference proteome</keyword>
<dbReference type="Proteomes" id="UP000050741">
    <property type="component" value="Unassembled WGS sequence"/>
</dbReference>
<dbReference type="PROSITE" id="PS50011">
    <property type="entry name" value="PROTEIN_KINASE_DOM"/>
    <property type="match status" value="1"/>
</dbReference>
<feature type="domain" description="Protein kinase" evidence="1">
    <location>
        <begin position="1"/>
        <end position="122"/>
    </location>
</feature>
<protein>
    <submittedName>
        <fullName evidence="3">Protein kinase domain-containing protein</fullName>
    </submittedName>
</protein>
<reference evidence="2" key="1">
    <citation type="submission" date="2014-05" db="EMBL/GenBank/DDBJ databases">
        <title>The genome and life-stage specific transcriptomes of Globodera pallida elucidate key aspects of plant parasitism by a cyst nematode.</title>
        <authorList>
            <person name="Cotton J.A."/>
            <person name="Lilley C.J."/>
            <person name="Jones L.M."/>
            <person name="Kikuchi T."/>
            <person name="Reid A.J."/>
            <person name="Thorpe P."/>
            <person name="Tsai I.J."/>
            <person name="Beasley H."/>
            <person name="Blok V."/>
            <person name="Cock P.J.A."/>
            <person name="Van den Akker S.E."/>
            <person name="Holroyd N."/>
            <person name="Hunt M."/>
            <person name="Mantelin S."/>
            <person name="Naghra H."/>
            <person name="Pain A."/>
            <person name="Palomares-Rius J.E."/>
            <person name="Zarowiecki M."/>
            <person name="Berriman M."/>
            <person name="Jones J.T."/>
            <person name="Urwin P.E."/>
        </authorList>
    </citation>
    <scope>NUCLEOTIDE SEQUENCE [LARGE SCALE GENOMIC DNA]</scope>
    <source>
        <strain evidence="2">Lindley</strain>
    </source>
</reference>
<dbReference type="GO" id="GO:0004672">
    <property type="term" value="F:protein kinase activity"/>
    <property type="evidence" value="ECO:0007669"/>
    <property type="project" value="InterPro"/>
</dbReference>
<proteinExistence type="predicted"/>
<dbReference type="Gene3D" id="1.10.510.10">
    <property type="entry name" value="Transferase(Phosphotransferase) domain 1"/>
    <property type="match status" value="1"/>
</dbReference>
<evidence type="ECO:0000313" key="2">
    <source>
        <dbReference type="Proteomes" id="UP000050741"/>
    </source>
</evidence>
<sequence>MDIWSAGFTIYEVIIANFLSENESKSIINHGDYTFTIFNKLELLGDLYRGTRLYEEQGEKNWMIDALKLHGLSQFGTQNWWQKYSGVVLNILNMWSGDYEMPEIAYLLANMLDTDPEKRMSA</sequence>
<evidence type="ECO:0000259" key="1">
    <source>
        <dbReference type="PROSITE" id="PS50011"/>
    </source>
</evidence>
<dbReference type="InterPro" id="IPR011009">
    <property type="entry name" value="Kinase-like_dom_sf"/>
</dbReference>
<dbReference type="InterPro" id="IPR000719">
    <property type="entry name" value="Prot_kinase_dom"/>
</dbReference>